<feature type="compositionally biased region" description="Basic and acidic residues" evidence="4">
    <location>
        <begin position="1209"/>
        <end position="1235"/>
    </location>
</feature>
<feature type="region of interest" description="Disordered" evidence="4">
    <location>
        <begin position="506"/>
        <end position="539"/>
    </location>
</feature>
<evidence type="ECO:0000256" key="1">
    <source>
        <dbReference type="ARBA" id="ARBA00022574"/>
    </source>
</evidence>
<evidence type="ECO:0000256" key="3">
    <source>
        <dbReference type="PROSITE-ProRule" id="PRU00221"/>
    </source>
</evidence>
<feature type="repeat" description="WD" evidence="3">
    <location>
        <begin position="798"/>
        <end position="839"/>
    </location>
</feature>
<feature type="compositionally biased region" description="Polar residues" evidence="4">
    <location>
        <begin position="1475"/>
        <end position="1487"/>
    </location>
</feature>
<protein>
    <submittedName>
        <fullName evidence="5">Macrophage mannose receptor 1</fullName>
    </submittedName>
</protein>
<dbReference type="InterPro" id="IPR015943">
    <property type="entry name" value="WD40/YVTN_repeat-like_dom_sf"/>
</dbReference>
<feature type="repeat" description="WD" evidence="3">
    <location>
        <begin position="1163"/>
        <end position="1198"/>
    </location>
</feature>
<feature type="region of interest" description="Disordered" evidence="4">
    <location>
        <begin position="1642"/>
        <end position="1681"/>
    </location>
</feature>
<dbReference type="Pfam" id="PF00400">
    <property type="entry name" value="WD40"/>
    <property type="match status" value="3"/>
</dbReference>
<feature type="region of interest" description="Disordered" evidence="4">
    <location>
        <begin position="566"/>
        <end position="639"/>
    </location>
</feature>
<evidence type="ECO:0000256" key="4">
    <source>
        <dbReference type="SAM" id="MobiDB-lite"/>
    </source>
</evidence>
<feature type="repeat" description="WD" evidence="3">
    <location>
        <begin position="708"/>
        <end position="742"/>
    </location>
</feature>
<feature type="compositionally biased region" description="Low complexity" evidence="4">
    <location>
        <begin position="1655"/>
        <end position="1672"/>
    </location>
</feature>
<evidence type="ECO:0000313" key="5">
    <source>
        <dbReference type="EMBL" id="KAK2952077.1"/>
    </source>
</evidence>
<organism evidence="5 6">
    <name type="scientific">Blattamonas nauphoetae</name>
    <dbReference type="NCBI Taxonomy" id="2049346"/>
    <lineage>
        <taxon>Eukaryota</taxon>
        <taxon>Metamonada</taxon>
        <taxon>Preaxostyla</taxon>
        <taxon>Oxymonadida</taxon>
        <taxon>Blattamonas</taxon>
    </lineage>
</organism>
<dbReference type="InterPro" id="IPR019775">
    <property type="entry name" value="WD40_repeat_CS"/>
</dbReference>
<comment type="caution">
    <text evidence="5">The sequence shown here is derived from an EMBL/GenBank/DDBJ whole genome shotgun (WGS) entry which is preliminary data.</text>
</comment>
<keyword evidence="6" id="KW-1185">Reference proteome</keyword>
<evidence type="ECO:0000256" key="2">
    <source>
        <dbReference type="ARBA" id="ARBA00022737"/>
    </source>
</evidence>
<reference evidence="5 6" key="1">
    <citation type="journal article" date="2022" name="bioRxiv">
        <title>Genomics of Preaxostyla Flagellates Illuminates Evolutionary Transitions and the Path Towards Mitochondrial Loss.</title>
        <authorList>
            <person name="Novak L.V.F."/>
            <person name="Treitli S.C."/>
            <person name="Pyrih J."/>
            <person name="Halakuc P."/>
            <person name="Pipaliya S.V."/>
            <person name="Vacek V."/>
            <person name="Brzon O."/>
            <person name="Soukal P."/>
            <person name="Eme L."/>
            <person name="Dacks J.B."/>
            <person name="Karnkowska A."/>
            <person name="Elias M."/>
            <person name="Hampl V."/>
        </authorList>
    </citation>
    <scope>NUCLEOTIDE SEQUENCE [LARGE SCALE GENOMIC DNA]</scope>
    <source>
        <strain evidence="5">NAU3</strain>
        <tissue evidence="5">Gut</tissue>
    </source>
</reference>
<feature type="compositionally biased region" description="Polar residues" evidence="4">
    <location>
        <begin position="608"/>
        <end position="625"/>
    </location>
</feature>
<accession>A0ABQ9XN82</accession>
<feature type="region of interest" description="Disordered" evidence="4">
    <location>
        <begin position="1208"/>
        <end position="1237"/>
    </location>
</feature>
<dbReference type="SUPFAM" id="SSF50978">
    <property type="entry name" value="WD40 repeat-like"/>
    <property type="match status" value="2"/>
</dbReference>
<name>A0ABQ9XN82_9EUKA</name>
<dbReference type="SMART" id="SM00320">
    <property type="entry name" value="WD40"/>
    <property type="match status" value="7"/>
</dbReference>
<dbReference type="PROSITE" id="PS50294">
    <property type="entry name" value="WD_REPEATS_REGION"/>
    <property type="match status" value="3"/>
</dbReference>
<feature type="compositionally biased region" description="Low complexity" evidence="4">
    <location>
        <begin position="566"/>
        <end position="587"/>
    </location>
</feature>
<feature type="compositionally biased region" description="Polar residues" evidence="4">
    <location>
        <begin position="1445"/>
        <end position="1457"/>
    </location>
</feature>
<keyword evidence="1 3" id="KW-0853">WD repeat</keyword>
<proteinExistence type="predicted"/>
<dbReference type="InterPro" id="IPR051242">
    <property type="entry name" value="WD-EF-hand_domain"/>
</dbReference>
<feature type="compositionally biased region" description="Polar residues" evidence="4">
    <location>
        <begin position="241"/>
        <end position="257"/>
    </location>
</feature>
<evidence type="ECO:0000313" key="6">
    <source>
        <dbReference type="Proteomes" id="UP001281761"/>
    </source>
</evidence>
<dbReference type="InterPro" id="IPR001680">
    <property type="entry name" value="WD40_rpt"/>
</dbReference>
<sequence>MSIWDNTFISPNRSDSHTDLTIKFEDIVTPDPLFDLRTAELELYEKVRTNTLVDLADDLDGVTQTSNTSQHFSLSQTGENSREEYLRHFLKALHSSEDEAPSPMDLLRAIPQQKTQHMITSADRYLLNRGRHQSTPNIDMKNRSLTVLDRRRPVWITSFCELTDFDSQSSTKETTQQKEQGSGKAFIAVGSADGHITFYQLPSLRPLGQLRNLTSLPMAMCVIPVTHSRYTKYQILSGNARSQAQQQAGTPKSSQEQPGVKPDTQLLSNYLLCVGESDGTLEIFALSSDSIHRTTDLAIKRQEASLLSLFGKKAGLRRDMRKKETKKGDWLIGNDLSTLGRSVLLSPALPNTGEDEDAQGIGSQYGQEGHMKYRGLLANQIGDNLVQKRTRLTPLEMLKAHRQHIVIPTREAGTGFTGDLMGREKTTNIKEMGAASHYIDMFSLKLGEIPESVRKREEEQHMSELLNERRKDKTLQTRIRSISTGRVKEPSLERVESSRSGFVRLNNGTWKQNGPRVDEEHTMTLRSRSLGRRENPSEKAIDRMINGPEGIHDPFWLPPLYASHPSVSSPIRSQPSISSFIPSSPSHSPRPRPLRSRHSRHQRSNSSAWTSTSQQLPTPSKTSTVAFPPPKSDRALNFSPILSDDQSSVCLSETDTVFEQDSTNQDSVSTTQFLQVIQERNAEALALQMTRREQDDVTFRRNEGSWQVKHHIEAISSIRYVQETDTLITGSHDCTVRFWSINEYITEIGCLGTAISLKDQIAQERRKRDADLDSSSVDRSVSPLLSSSPPAQTMFANGAGHTQSVTAIVYSHPFHMLITASLDNTVCFWNPNTLRELARLKGHTQPVIDLCIDEDNSWLLSLSLDKTIRIWDLKTQSCLQTLDAYDHATQSVISKIAFVSKPKSETSLFSDSYVLVGGKRMLKWKPVSMMDVNEECHLHPLIAVLYSKTFDNIITVDESRIVNVWQASDSQLLSRYTLPHIEPISTACLDAAGRRLITGSLDGMIFISHFNTGTVTGEVHPIPFKSEVYSIVHAKPYRTVNGLILHVGADRRLYSYEDQKKPIGYRFDSKILPSIGYKEPAEIIAEQRNPKQKFVLRGPSFTIKENNARNRKNRGKNSVLVNKVSEYDQIDPLAHLIDPNDTRLNLVAKEQPPAIKLFHGPTHTRHRGEITKITYEPPSIITTASDDGTVVAWNSDSGFAKCTFQVQPVKEDESEERRSSKTGRTEKEKNTKSDNVDTLGTTISTLMHIPSAKHPHTLLVITKAGILSFYSSLTGQCFASFRLPFQGDFFCCVELQSDLMMQDRGLPDSHSKQKVKETVTDTTESQIYLLAVATSKGDVFIFNLNELMDSREVLQSLMKDSETMSVSSEYGSFGRPRNGVQRMQSFDVGKVGELGNDDRDGYANGNVSDPDVAFPNVIASRHDTEYSTHNPVLHASFTYKVDQSGAHSSYANPSSRNPTPPQVPLQNKHSRRTTPMHNQMVSPNSQLVPAPTKSPINPALSATHDRQLMKQPSTVIHHPTVHDLSDSLNDLYTMNPNQPLPSAPFTKLCWSGLLDFEAMFLDYEPLNPSSPNRMNKKLSKQDVEILQGRETVKTRLTLVAFGGTEVKHNRFDPQETEVSSISFIPSITQLVKLPKMNFVNTTSDAPFTPTPPVSPQNRRPAPRSPRSQQSRRSPSEQDTRECSVSAPPFVLLSFGRYAALFTLDGALIGSYGVPLFYSQPPINLTNVHLTQSYIEHMLQHQPLTKITTAGTTTDTMTNESLGIPLLFSPFYEVFDGLLPLLMPSPKVLAVESMTKERKRIRRRKLENSDFTGNPAGPLGHQDGKDTQYDSFSASPVDSIPNPSPWPSTLPLTSSVHLQKRTPLLSVASD</sequence>
<feature type="region of interest" description="Disordered" evidence="4">
    <location>
        <begin position="1798"/>
        <end position="1852"/>
    </location>
</feature>
<feature type="region of interest" description="Disordered" evidence="4">
    <location>
        <begin position="1445"/>
        <end position="1499"/>
    </location>
</feature>
<gene>
    <name evidence="5" type="ORF">BLNAU_12928</name>
</gene>
<feature type="compositionally biased region" description="Basic residues" evidence="4">
    <location>
        <begin position="589"/>
        <end position="603"/>
    </location>
</feature>
<dbReference type="PANTHER" id="PTHR44324:SF4">
    <property type="entry name" value="WD40 REPEAT DOMAIN 95"/>
    <property type="match status" value="1"/>
</dbReference>
<dbReference type="PROSITE" id="PS50082">
    <property type="entry name" value="WD_REPEATS_2"/>
    <property type="match status" value="4"/>
</dbReference>
<dbReference type="PANTHER" id="PTHR44324">
    <property type="entry name" value="WD40 REPEAT DOMAIN 95"/>
    <property type="match status" value="1"/>
</dbReference>
<dbReference type="Proteomes" id="UP001281761">
    <property type="component" value="Unassembled WGS sequence"/>
</dbReference>
<dbReference type="PROSITE" id="PS00678">
    <property type="entry name" value="WD_REPEATS_1"/>
    <property type="match status" value="2"/>
</dbReference>
<feature type="repeat" description="WD" evidence="3">
    <location>
        <begin position="840"/>
        <end position="881"/>
    </location>
</feature>
<dbReference type="InterPro" id="IPR036322">
    <property type="entry name" value="WD40_repeat_dom_sf"/>
</dbReference>
<keyword evidence="5" id="KW-0675">Receptor</keyword>
<dbReference type="EMBL" id="JARBJD010000108">
    <property type="protein sequence ID" value="KAK2952077.1"/>
    <property type="molecule type" value="Genomic_DNA"/>
</dbReference>
<dbReference type="Gene3D" id="2.130.10.10">
    <property type="entry name" value="YVTN repeat-like/Quinoprotein amine dehydrogenase"/>
    <property type="match status" value="3"/>
</dbReference>
<feature type="region of interest" description="Disordered" evidence="4">
    <location>
        <begin position="241"/>
        <end position="261"/>
    </location>
</feature>
<keyword evidence="2" id="KW-0677">Repeat</keyword>